<dbReference type="InterPro" id="IPR036375">
    <property type="entry name" value="Hemopexin-like_dom_sf"/>
</dbReference>
<dbReference type="Proteomes" id="UP000813463">
    <property type="component" value="Chromosome 6"/>
</dbReference>
<accession>A0A9R0IUF0</accession>
<dbReference type="GeneID" id="110794058"/>
<reference evidence="2" key="2">
    <citation type="submission" date="2025-08" db="UniProtKB">
        <authorList>
            <consortium name="RefSeq"/>
        </authorList>
    </citation>
    <scope>IDENTIFICATION</scope>
    <source>
        <tissue evidence="2">Leaf</tissue>
    </source>
</reference>
<reference evidence="1" key="1">
    <citation type="journal article" date="2021" name="Nat. Commun.">
        <title>Genomic analyses provide insights into spinach domestication and the genetic basis of agronomic traits.</title>
        <authorList>
            <person name="Cai X."/>
            <person name="Sun X."/>
            <person name="Xu C."/>
            <person name="Sun H."/>
            <person name="Wang X."/>
            <person name="Ge C."/>
            <person name="Zhang Z."/>
            <person name="Wang Q."/>
            <person name="Fei Z."/>
            <person name="Jiao C."/>
            <person name="Wang Q."/>
        </authorList>
    </citation>
    <scope>NUCLEOTIDE SEQUENCE [LARGE SCALE GENOMIC DNA]</scope>
    <source>
        <strain evidence="1">cv. Varoflay</strain>
    </source>
</reference>
<dbReference type="RefSeq" id="XP_021854690.2">
    <property type="nucleotide sequence ID" value="XM_021998998.2"/>
</dbReference>
<dbReference type="SUPFAM" id="SSF50923">
    <property type="entry name" value="Hemopexin-like domain"/>
    <property type="match status" value="1"/>
</dbReference>
<protein>
    <submittedName>
        <fullName evidence="2">Albumin-2</fullName>
    </submittedName>
</protein>
<dbReference type="Gene3D" id="2.110.10.10">
    <property type="entry name" value="Hemopexin-like domain"/>
    <property type="match status" value="1"/>
</dbReference>
<sequence>MSNNSYVTAAFKSTHKNQVYLFMYPEYVLDDYAPGTATDTILYGPAYMRDVFSSLKDTVFSRGIDSAFESQDPGDAYIFIGVHCAKWFYAPDSTNDKILKGPMYVSDMFPFLKGTEFENGVFAAFNSTIPYEAYLFSWGNQYARINYSDNGHLITLGTITQGFPCLKGTIFEKGIDACFASHIPNQVYLFKHDSYALIQYTPGTTSNQTLINSGKIIDKWPQFGSLLPRDNANHLKLVTN</sequence>
<name>A0A9R0IUF0_SPIOL</name>
<gene>
    <name evidence="2" type="primary">LOC110794058</name>
</gene>
<keyword evidence="1" id="KW-1185">Reference proteome</keyword>
<organism evidence="1 2">
    <name type="scientific">Spinacia oleracea</name>
    <name type="common">Spinach</name>
    <dbReference type="NCBI Taxonomy" id="3562"/>
    <lineage>
        <taxon>Eukaryota</taxon>
        <taxon>Viridiplantae</taxon>
        <taxon>Streptophyta</taxon>
        <taxon>Embryophyta</taxon>
        <taxon>Tracheophyta</taxon>
        <taxon>Spermatophyta</taxon>
        <taxon>Magnoliopsida</taxon>
        <taxon>eudicotyledons</taxon>
        <taxon>Gunneridae</taxon>
        <taxon>Pentapetalae</taxon>
        <taxon>Caryophyllales</taxon>
        <taxon>Chenopodiaceae</taxon>
        <taxon>Chenopodioideae</taxon>
        <taxon>Anserineae</taxon>
        <taxon>Spinacia</taxon>
    </lineage>
</organism>
<dbReference type="KEGG" id="soe:110794058"/>
<evidence type="ECO:0000313" key="2">
    <source>
        <dbReference type="RefSeq" id="XP_021854690.2"/>
    </source>
</evidence>
<dbReference type="AlphaFoldDB" id="A0A9R0IUF0"/>
<proteinExistence type="predicted"/>
<evidence type="ECO:0000313" key="1">
    <source>
        <dbReference type="Proteomes" id="UP000813463"/>
    </source>
</evidence>